<name>G8R7F0_OWEHD</name>
<sequence length="132" mass="14992">MKKDINFPAVTDVKIAIGKTIDDKGESDWYVYIINNKPIALNTVMIVSNASEEQSGGGRKTSTLRHSIEGLEPNTFAKVERIDPAVFSFYNQFWVSFYIGSELFDKKFTIEPFSEWEIADIEELEMQGKVAD</sequence>
<accession>G8R7F0</accession>
<dbReference type="AlphaFoldDB" id="G8R7F0"/>
<proteinExistence type="predicted"/>
<evidence type="ECO:0000313" key="2">
    <source>
        <dbReference type="Proteomes" id="UP000005631"/>
    </source>
</evidence>
<keyword evidence="2" id="KW-1185">Reference proteome</keyword>
<gene>
    <name evidence="1" type="ordered locus">Oweho_0239</name>
</gene>
<dbReference type="RefSeq" id="WP_014200622.1">
    <property type="nucleotide sequence ID" value="NC_016599.1"/>
</dbReference>
<dbReference type="Proteomes" id="UP000005631">
    <property type="component" value="Chromosome"/>
</dbReference>
<dbReference type="EMBL" id="CP003156">
    <property type="protein sequence ID" value="AEV31261.1"/>
    <property type="molecule type" value="Genomic_DNA"/>
</dbReference>
<organism evidence="1 2">
    <name type="scientific">Owenweeksia hongkongensis (strain DSM 17368 / CIP 108786 / JCM 12287 / NRRL B-23963 / UST20020801)</name>
    <dbReference type="NCBI Taxonomy" id="926562"/>
    <lineage>
        <taxon>Bacteria</taxon>
        <taxon>Pseudomonadati</taxon>
        <taxon>Bacteroidota</taxon>
        <taxon>Flavobacteriia</taxon>
        <taxon>Flavobacteriales</taxon>
        <taxon>Owenweeksiaceae</taxon>
        <taxon>Owenweeksia</taxon>
    </lineage>
</organism>
<protein>
    <submittedName>
        <fullName evidence="1">Uncharacterized protein</fullName>
    </submittedName>
</protein>
<dbReference type="eggNOG" id="ENOG50316WB">
    <property type="taxonomic scope" value="Bacteria"/>
</dbReference>
<reference evidence="1 2" key="1">
    <citation type="journal article" date="2012" name="Stand. Genomic Sci.">
        <title>Genome sequence of the orange-pigmented seawater bacterium Owenweeksia hongkongensis type strain (UST20020801(T)).</title>
        <authorList>
            <person name="Riedel T."/>
            <person name="Held B."/>
            <person name="Nolan M."/>
            <person name="Lucas S."/>
            <person name="Lapidus A."/>
            <person name="Tice H."/>
            <person name="Del Rio T.G."/>
            <person name="Cheng J.F."/>
            <person name="Han C."/>
            <person name="Tapia R."/>
            <person name="Goodwin L.A."/>
            <person name="Pitluck S."/>
            <person name="Liolios K."/>
            <person name="Mavromatis K."/>
            <person name="Pagani I."/>
            <person name="Ivanova N."/>
            <person name="Mikhailova N."/>
            <person name="Pati A."/>
            <person name="Chen A."/>
            <person name="Palaniappan K."/>
            <person name="Rohde M."/>
            <person name="Tindall B.J."/>
            <person name="Detter J.C."/>
            <person name="Goker M."/>
            <person name="Woyke T."/>
            <person name="Bristow J."/>
            <person name="Eisen J.A."/>
            <person name="Markowitz V."/>
            <person name="Hugenholtz P."/>
            <person name="Klenk H.P."/>
            <person name="Kyrpides N.C."/>
        </authorList>
    </citation>
    <scope>NUCLEOTIDE SEQUENCE</scope>
    <source>
        <strain evidence="2">DSM 17368 / JCM 12287 / NRRL B-23963</strain>
    </source>
</reference>
<dbReference type="STRING" id="926562.Oweho_0239"/>
<dbReference type="OrthoDB" id="953239at2"/>
<dbReference type="KEGG" id="oho:Oweho_0239"/>
<evidence type="ECO:0000313" key="1">
    <source>
        <dbReference type="EMBL" id="AEV31261.1"/>
    </source>
</evidence>
<dbReference type="HOGENOM" id="CLU_134435_0_0_10"/>